<evidence type="ECO:0000313" key="2">
    <source>
        <dbReference type="Proteomes" id="UP000214606"/>
    </source>
</evidence>
<accession>A0A223E6R2</accession>
<gene>
    <name evidence="1" type="ORF">AP3564_12500</name>
</gene>
<name>A0A223E6R2_9BACI</name>
<evidence type="ECO:0000313" key="1">
    <source>
        <dbReference type="EMBL" id="ASS90929.1"/>
    </source>
</evidence>
<dbReference type="Proteomes" id="UP000214606">
    <property type="component" value="Chromosome"/>
</dbReference>
<sequence length="65" mass="7317">MKSETAHNKQTMTKAKALQSVFPGLSGKPNPQYINVSKTIMRASIMRKNELKIPLKKHALARKLL</sequence>
<proteinExistence type="predicted"/>
<organism evidence="1 2">
    <name type="scientific">Aeribacillus pallidus</name>
    <dbReference type="NCBI Taxonomy" id="33936"/>
    <lineage>
        <taxon>Bacteria</taxon>
        <taxon>Bacillati</taxon>
        <taxon>Bacillota</taxon>
        <taxon>Bacilli</taxon>
        <taxon>Bacillales</taxon>
        <taxon>Bacillaceae</taxon>
        <taxon>Aeribacillus</taxon>
    </lineage>
</organism>
<dbReference type="AlphaFoldDB" id="A0A223E6R2"/>
<protein>
    <submittedName>
        <fullName evidence="1">Uncharacterized protein</fullName>
    </submittedName>
</protein>
<reference evidence="1 2" key="1">
    <citation type="submission" date="2016-10" db="EMBL/GenBank/DDBJ databases">
        <title>The whole genome sequencing and assembly of Aeribacillus pallidus KCTC3564 strain.</title>
        <authorList>
            <person name="Lee Y.-J."/>
            <person name="Park M.-K."/>
            <person name="Yi H."/>
            <person name="Bahn Y.-S."/>
            <person name="Kim J.F."/>
            <person name="Lee D.-W."/>
        </authorList>
    </citation>
    <scope>NUCLEOTIDE SEQUENCE [LARGE SCALE GENOMIC DNA]</scope>
    <source>
        <strain evidence="1 2">KCTC3564</strain>
    </source>
</reference>
<dbReference type="EMBL" id="CP017703">
    <property type="protein sequence ID" value="ASS90929.1"/>
    <property type="molecule type" value="Genomic_DNA"/>
</dbReference>
<dbReference type="KEGG" id="apak:AP3564_12500"/>